<feature type="transmembrane region" description="Helical" evidence="1">
    <location>
        <begin position="21"/>
        <end position="40"/>
    </location>
</feature>
<dbReference type="EMBL" id="JAKFHA010000011">
    <property type="protein sequence ID" value="MCF2529530.1"/>
    <property type="molecule type" value="Genomic_DNA"/>
</dbReference>
<accession>A0AA41U1G9</accession>
<gene>
    <name evidence="2" type="ORF">LZ495_20240</name>
</gene>
<protein>
    <submittedName>
        <fullName evidence="2">Uncharacterized protein</fullName>
    </submittedName>
</protein>
<keyword evidence="1" id="KW-0812">Transmembrane</keyword>
<feature type="transmembrane region" description="Helical" evidence="1">
    <location>
        <begin position="100"/>
        <end position="119"/>
    </location>
</feature>
<keyword evidence="3" id="KW-1185">Reference proteome</keyword>
<dbReference type="Proteomes" id="UP001165378">
    <property type="component" value="Unassembled WGS sequence"/>
</dbReference>
<proteinExistence type="predicted"/>
<feature type="transmembrane region" description="Helical" evidence="1">
    <location>
        <begin position="71"/>
        <end position="93"/>
    </location>
</feature>
<organism evidence="2 3">
    <name type="scientific">Yinghuangia soli</name>
    <dbReference type="NCBI Taxonomy" id="2908204"/>
    <lineage>
        <taxon>Bacteria</taxon>
        <taxon>Bacillati</taxon>
        <taxon>Actinomycetota</taxon>
        <taxon>Actinomycetes</taxon>
        <taxon>Kitasatosporales</taxon>
        <taxon>Streptomycetaceae</taxon>
        <taxon>Yinghuangia</taxon>
    </lineage>
</organism>
<dbReference type="AlphaFoldDB" id="A0AA41U1G9"/>
<sequence>MSQTHNTPVHQIDPWRRTRRFGPGLSVLAWSLLLPIAVAWKVGVQDDPAAAAYDLPRRYVFEPLVAGATDAILGLAGTALFVGASVAILILALRGWFDGRLWFVMVGAAAVGIPVGWAYRVTTAAYIDSGIGGPFVAFGVIVWAALVLPFVVLGALAVLEDPDPVD</sequence>
<dbReference type="RefSeq" id="WP_235053851.1">
    <property type="nucleotide sequence ID" value="NZ_JAKFHA010000011.1"/>
</dbReference>
<evidence type="ECO:0000256" key="1">
    <source>
        <dbReference type="SAM" id="Phobius"/>
    </source>
</evidence>
<keyword evidence="1" id="KW-0472">Membrane</keyword>
<name>A0AA41U1G9_9ACTN</name>
<reference evidence="2" key="1">
    <citation type="submission" date="2022-01" db="EMBL/GenBank/DDBJ databases">
        <title>Genome-Based Taxonomic Classification of the Phylum Actinobacteria.</title>
        <authorList>
            <person name="Gao Y."/>
        </authorList>
    </citation>
    <scope>NUCLEOTIDE SEQUENCE</scope>
    <source>
        <strain evidence="2">KLBMP 8922</strain>
    </source>
</reference>
<evidence type="ECO:0000313" key="3">
    <source>
        <dbReference type="Proteomes" id="UP001165378"/>
    </source>
</evidence>
<evidence type="ECO:0000313" key="2">
    <source>
        <dbReference type="EMBL" id="MCF2529530.1"/>
    </source>
</evidence>
<comment type="caution">
    <text evidence="2">The sequence shown here is derived from an EMBL/GenBank/DDBJ whole genome shotgun (WGS) entry which is preliminary data.</text>
</comment>
<feature type="transmembrane region" description="Helical" evidence="1">
    <location>
        <begin position="131"/>
        <end position="159"/>
    </location>
</feature>
<keyword evidence="1" id="KW-1133">Transmembrane helix</keyword>